<dbReference type="Pfam" id="PF01877">
    <property type="entry name" value="RNA_binding"/>
    <property type="match status" value="1"/>
</dbReference>
<dbReference type="SUPFAM" id="SSF55282">
    <property type="entry name" value="RL5-like"/>
    <property type="match status" value="1"/>
</dbReference>
<protein>
    <recommendedName>
        <fullName evidence="1">UPF0201 protein KM295_00885</fullName>
    </recommendedName>
</protein>
<dbReference type="HAMAP" id="MF_01112">
    <property type="entry name" value="UPF0201"/>
    <property type="match status" value="1"/>
</dbReference>
<dbReference type="PANTHER" id="PTHR39652">
    <property type="entry name" value="UPF0201 PROTEIN TK1335"/>
    <property type="match status" value="1"/>
</dbReference>
<keyword evidence="3" id="KW-1185">Reference proteome</keyword>
<proteinExistence type="inferred from homology"/>
<organism evidence="2 3">
    <name type="scientific">Natronomonas aquatica</name>
    <dbReference type="NCBI Taxonomy" id="2841590"/>
    <lineage>
        <taxon>Archaea</taxon>
        <taxon>Methanobacteriati</taxon>
        <taxon>Methanobacteriota</taxon>
        <taxon>Stenosarchaea group</taxon>
        <taxon>Halobacteria</taxon>
        <taxon>Halobacteriales</taxon>
        <taxon>Natronomonadaceae</taxon>
        <taxon>Natronomonas</taxon>
    </lineage>
</organism>
<dbReference type="AlphaFoldDB" id="A0A9R1CQF2"/>
<dbReference type="InterPro" id="IPR022803">
    <property type="entry name" value="Ribosomal_uL5_dom_sf"/>
</dbReference>
<gene>
    <name evidence="2" type="ORF">KM295_00885</name>
</gene>
<sequence length="134" mass="14760">MIYSVDVEITAPVKPTEVTDRVADAIGNLFPEAETESHPGELLARTHSMEHFSERLHEQAILEAARGAFFSNREGETFSFDLKKQAAFEGRVNFAVGDGSELGDLHVRVTVEEPDIEAFIDHIAPPTEGGRPIE</sequence>
<dbReference type="PANTHER" id="PTHR39652:SF1">
    <property type="entry name" value="UPF0201 PROTEIN TK1335"/>
    <property type="match status" value="1"/>
</dbReference>
<reference evidence="2" key="1">
    <citation type="journal article" date="2023" name="Front. Microbiol.">
        <title>Genomic-based phylogenetic and metabolic analyses of the genus Natronomonas, and description of Natronomonas aquatica sp. nov.</title>
        <authorList>
            <person name="Garcia-Roldan A."/>
            <person name="Duran-Viseras A."/>
            <person name="de la Haba R.R."/>
            <person name="Corral P."/>
            <person name="Sanchez-Porro C."/>
            <person name="Ventosa A."/>
        </authorList>
    </citation>
    <scope>NUCLEOTIDE SEQUENCE</scope>
    <source>
        <strain evidence="2">F2-12</strain>
    </source>
</reference>
<dbReference type="Gene3D" id="3.30.1440.10">
    <property type="match status" value="1"/>
</dbReference>
<comment type="similarity">
    <text evidence="1">Belongs to the UPF0201 family.</text>
</comment>
<dbReference type="RefSeq" id="WP_256027978.1">
    <property type="nucleotide sequence ID" value="NZ_JAHLKM010000001.1"/>
</dbReference>
<name>A0A9R1CQF2_9EURY</name>
<evidence type="ECO:0000313" key="2">
    <source>
        <dbReference type="EMBL" id="MCQ4332060.1"/>
    </source>
</evidence>
<accession>A0A9R1CQF2</accession>
<dbReference type="Proteomes" id="UP001139494">
    <property type="component" value="Unassembled WGS sequence"/>
</dbReference>
<evidence type="ECO:0000256" key="1">
    <source>
        <dbReference type="HAMAP-Rule" id="MF_01112"/>
    </source>
</evidence>
<evidence type="ECO:0000313" key="3">
    <source>
        <dbReference type="Proteomes" id="UP001139494"/>
    </source>
</evidence>
<dbReference type="InterPro" id="IPR002739">
    <property type="entry name" value="PAB1135-like"/>
</dbReference>
<comment type="caution">
    <text evidence="2">The sequence shown here is derived from an EMBL/GenBank/DDBJ whole genome shotgun (WGS) entry which is preliminary data.</text>
</comment>
<dbReference type="EMBL" id="JAHLKM010000001">
    <property type="protein sequence ID" value="MCQ4332060.1"/>
    <property type="molecule type" value="Genomic_DNA"/>
</dbReference>